<dbReference type="SUPFAM" id="SSF111347">
    <property type="entry name" value="Rap/Ran-GAP"/>
    <property type="match status" value="1"/>
</dbReference>
<evidence type="ECO:0000313" key="5">
    <source>
        <dbReference type="Proteomes" id="UP000663852"/>
    </source>
</evidence>
<protein>
    <recommendedName>
        <fullName evidence="3">Rap-GAP domain-containing protein</fullName>
    </recommendedName>
</protein>
<feature type="region of interest" description="Disordered" evidence="2">
    <location>
        <begin position="470"/>
        <end position="497"/>
    </location>
</feature>
<dbReference type="Pfam" id="PF02145">
    <property type="entry name" value="Rap_GAP"/>
    <property type="match status" value="1"/>
</dbReference>
<feature type="domain" description="Rap-GAP" evidence="3">
    <location>
        <begin position="149"/>
        <end position="366"/>
    </location>
</feature>
<dbReference type="AlphaFoldDB" id="A0A815BDQ5"/>
<proteinExistence type="predicted"/>
<comment type="caution">
    <text evidence="4">The sequence shown here is derived from an EMBL/GenBank/DDBJ whole genome shotgun (WGS) entry which is preliminary data.</text>
</comment>
<dbReference type="GO" id="GO:0051056">
    <property type="term" value="P:regulation of small GTPase mediated signal transduction"/>
    <property type="evidence" value="ECO:0007669"/>
    <property type="project" value="InterPro"/>
</dbReference>
<gene>
    <name evidence="4" type="ORF">EDS130_LOCUS28786</name>
</gene>
<evidence type="ECO:0000259" key="3">
    <source>
        <dbReference type="PROSITE" id="PS50085"/>
    </source>
</evidence>
<dbReference type="Proteomes" id="UP000663852">
    <property type="component" value="Unassembled WGS sequence"/>
</dbReference>
<organism evidence="4 5">
    <name type="scientific">Adineta ricciae</name>
    <name type="common">Rotifer</name>
    <dbReference type="NCBI Taxonomy" id="249248"/>
    <lineage>
        <taxon>Eukaryota</taxon>
        <taxon>Metazoa</taxon>
        <taxon>Spiralia</taxon>
        <taxon>Gnathifera</taxon>
        <taxon>Rotifera</taxon>
        <taxon>Eurotatoria</taxon>
        <taxon>Bdelloidea</taxon>
        <taxon>Adinetida</taxon>
        <taxon>Adinetidae</taxon>
        <taxon>Adineta</taxon>
    </lineage>
</organism>
<accession>A0A815BDQ5</accession>
<dbReference type="PANTHER" id="PTHR15711">
    <property type="entry name" value="RAP GTPASE-ACTIVATING PROTEIN"/>
    <property type="match status" value="1"/>
</dbReference>
<evidence type="ECO:0000256" key="1">
    <source>
        <dbReference type="ARBA" id="ARBA00022468"/>
    </source>
</evidence>
<evidence type="ECO:0000256" key="2">
    <source>
        <dbReference type="SAM" id="MobiDB-lite"/>
    </source>
</evidence>
<sequence length="497" mass="57625">MGESNVDQTTKQSDEERLPAFILEKCLTDNIQEEQIEYKLNAPLCISKIYKNEFFPYFHLNYSGTFENQELFFASIRVIAKESNEEEEEEEERIVQALIRTKTNNYHVSNKMNITNEENLLRMLFNKVQLQPIQHYEIIRHINANGKLLEFDQSNDEQYSSKIALIFQRLNQTSEDEIFNNNDLSMEMEDFLNFISDRIELKNFPKYRGDLDVKTNEHGIYSYFTTFQNHQIMFNVAQMIPLDKNNQDFIQRKGLIGNALICVVFQEGGATFQPDFILSKVTQVYITVQPIKIDSQLYYKIEIWRRSDIEPIRVPSVGIIPVNESFRSYFLTLLLNTMNIILKKDYFSKRIIEPRQQLRSDSMDKLSQLFSSYSKPIPVNPTQSVAQHQHSGLIPKILEAFSTPRHDTTKKQTGKSNSWMTNYGKVRRYLSTSPNSSATTDLVENRTQLLNPNFERSISSESISSLVTSLPHHMGSNTEKSSGSHPNLNIEGQSVKV</sequence>
<dbReference type="EMBL" id="CAJNOJ010000189">
    <property type="protein sequence ID" value="CAF1266222.1"/>
    <property type="molecule type" value="Genomic_DNA"/>
</dbReference>
<dbReference type="OrthoDB" id="2499658at2759"/>
<evidence type="ECO:0000313" key="4">
    <source>
        <dbReference type="EMBL" id="CAF1266222.1"/>
    </source>
</evidence>
<dbReference type="PROSITE" id="PS50085">
    <property type="entry name" value="RAPGAP"/>
    <property type="match status" value="1"/>
</dbReference>
<dbReference type="Gene3D" id="3.40.50.11210">
    <property type="entry name" value="Rap/Ran-GAP"/>
    <property type="match status" value="1"/>
</dbReference>
<dbReference type="InterPro" id="IPR000331">
    <property type="entry name" value="Rap/Ran_GAP_dom"/>
</dbReference>
<dbReference type="GO" id="GO:0005096">
    <property type="term" value="F:GTPase activator activity"/>
    <property type="evidence" value="ECO:0007669"/>
    <property type="project" value="UniProtKB-KW"/>
</dbReference>
<dbReference type="InterPro" id="IPR035974">
    <property type="entry name" value="Rap/Ran-GAP_sf"/>
</dbReference>
<keyword evidence="1" id="KW-0343">GTPase activation</keyword>
<dbReference type="InterPro" id="IPR050989">
    <property type="entry name" value="Rap1_Ran_GAP"/>
</dbReference>
<feature type="compositionally biased region" description="Polar residues" evidence="2">
    <location>
        <begin position="475"/>
        <end position="497"/>
    </location>
</feature>
<name>A0A815BDQ5_ADIRI</name>
<reference evidence="4" key="1">
    <citation type="submission" date="2021-02" db="EMBL/GenBank/DDBJ databases">
        <authorList>
            <person name="Nowell W R."/>
        </authorList>
    </citation>
    <scope>NUCLEOTIDE SEQUENCE</scope>
</reference>